<keyword evidence="5" id="KW-1185">Reference proteome</keyword>
<feature type="domain" description="ShKT" evidence="3">
    <location>
        <begin position="90"/>
        <end position="127"/>
    </location>
</feature>
<feature type="signal peptide" evidence="2">
    <location>
        <begin position="1"/>
        <end position="23"/>
    </location>
</feature>
<sequence length="154" mass="17280">MYDIKFQVLILLAIFCSTAHTDGDDCKDTSDSCAGWAKNGFCTNCFYNCEVRVKYCAKTCEYCTGQKTCENCTYTTPTTTKTPSTTTINCVDYGDYCKSWQMQGFCTSCFYKCSYRMKYCAKTCGFCTPGACQDCGSEQSFMSIFNKNSPILLN</sequence>
<dbReference type="PANTHER" id="PTHR21724">
    <property type="entry name" value="SHKT DOMAIN-CONTAINING PROTEIN"/>
    <property type="match status" value="1"/>
</dbReference>
<dbReference type="AlphaFoldDB" id="G0MZ64"/>
<gene>
    <name evidence="4" type="ORF">CAEBREN_06415</name>
</gene>
<evidence type="ECO:0000256" key="1">
    <source>
        <dbReference type="PROSITE-ProRule" id="PRU01005"/>
    </source>
</evidence>
<evidence type="ECO:0000313" key="4">
    <source>
        <dbReference type="EMBL" id="EGT48190.1"/>
    </source>
</evidence>
<organism evidence="5">
    <name type="scientific">Caenorhabditis brenneri</name>
    <name type="common">Nematode worm</name>
    <dbReference type="NCBI Taxonomy" id="135651"/>
    <lineage>
        <taxon>Eukaryota</taxon>
        <taxon>Metazoa</taxon>
        <taxon>Ecdysozoa</taxon>
        <taxon>Nematoda</taxon>
        <taxon>Chromadorea</taxon>
        <taxon>Rhabditida</taxon>
        <taxon>Rhabditina</taxon>
        <taxon>Rhabditomorpha</taxon>
        <taxon>Rhabditoidea</taxon>
        <taxon>Rhabditidae</taxon>
        <taxon>Peloderinae</taxon>
        <taxon>Caenorhabditis</taxon>
    </lineage>
</organism>
<protein>
    <recommendedName>
        <fullName evidence="3">ShKT domain-containing protein</fullName>
    </recommendedName>
</protein>
<evidence type="ECO:0000256" key="2">
    <source>
        <dbReference type="SAM" id="SignalP"/>
    </source>
</evidence>
<evidence type="ECO:0000259" key="3">
    <source>
        <dbReference type="PROSITE" id="PS51670"/>
    </source>
</evidence>
<dbReference type="InterPro" id="IPR003582">
    <property type="entry name" value="ShKT_dom"/>
</dbReference>
<name>G0MZ64_CAEBE</name>
<comment type="caution">
    <text evidence="1">Lacks conserved residue(s) required for the propagation of feature annotation.</text>
</comment>
<feature type="domain" description="ShKT" evidence="3">
    <location>
        <begin position="26"/>
        <end position="63"/>
    </location>
</feature>
<accession>G0MZ64</accession>
<dbReference type="FunCoup" id="G0MZ64">
    <property type="interactions" value="1"/>
</dbReference>
<dbReference type="PROSITE" id="PS51670">
    <property type="entry name" value="SHKT"/>
    <property type="match status" value="2"/>
</dbReference>
<dbReference type="InParanoid" id="G0MZ64"/>
<evidence type="ECO:0000313" key="5">
    <source>
        <dbReference type="Proteomes" id="UP000008068"/>
    </source>
</evidence>
<dbReference type="Gene3D" id="1.10.10.1940">
    <property type="match status" value="2"/>
</dbReference>
<dbReference type="EMBL" id="GL379822">
    <property type="protein sequence ID" value="EGT48190.1"/>
    <property type="molecule type" value="Genomic_DNA"/>
</dbReference>
<dbReference type="eggNOG" id="ENOG502THWQ">
    <property type="taxonomic scope" value="Eukaryota"/>
</dbReference>
<dbReference type="SMART" id="SM00254">
    <property type="entry name" value="ShKT"/>
    <property type="match status" value="2"/>
</dbReference>
<dbReference type="Proteomes" id="UP000008068">
    <property type="component" value="Unassembled WGS sequence"/>
</dbReference>
<keyword evidence="2" id="KW-0732">Signal</keyword>
<proteinExistence type="predicted"/>
<dbReference type="OrthoDB" id="5830370at2759"/>
<dbReference type="HOGENOM" id="CLU_129473_2_0_1"/>
<reference evidence="5" key="1">
    <citation type="submission" date="2011-07" db="EMBL/GenBank/DDBJ databases">
        <authorList>
            <consortium name="Caenorhabditis brenneri Sequencing and Analysis Consortium"/>
            <person name="Wilson R.K."/>
        </authorList>
    </citation>
    <scope>NUCLEOTIDE SEQUENCE [LARGE SCALE GENOMIC DNA]</scope>
    <source>
        <strain evidence="5">PB2801</strain>
    </source>
</reference>
<feature type="chain" id="PRO_5003404196" description="ShKT domain-containing protein" evidence="2">
    <location>
        <begin position="24"/>
        <end position="154"/>
    </location>
</feature>
<dbReference type="OMA" id="YCAKTCE"/>
<dbReference type="PANTHER" id="PTHR21724:SF98">
    <property type="entry name" value="SHKT DOMAIN-CONTAINING PROTEIN"/>
    <property type="match status" value="1"/>
</dbReference>
<dbReference type="Pfam" id="PF01549">
    <property type="entry name" value="ShK"/>
    <property type="match status" value="2"/>
</dbReference>